<keyword evidence="2" id="KW-1185">Reference proteome</keyword>
<sequence length="163" mass="18561">MGRKELKGVIDLCSPERSEGEVVVDLGGTPVRGVFCLKRKKANMREIEDREDCFILGFDPNDDSLDLPHIKVSKDLHNPNSPDLSVLAEKGQVACRDYPHPRHLCVKNCFEKTPHENHCEMCFCFVCDTAAPCKKWSGSNGHCHAINNEAWKSQRKKTRRRKE</sequence>
<proteinExistence type="predicted"/>
<comment type="caution">
    <text evidence="1">The sequence shown here is derived from an EMBL/GenBank/DDBJ whole genome shotgun (WGS) entry which is preliminary data.</text>
</comment>
<dbReference type="AlphaFoldDB" id="A0AAV6J0L4"/>
<reference evidence="1" key="1">
    <citation type="submission" date="2020-08" db="EMBL/GenBank/DDBJ databases">
        <title>Plant Genome Project.</title>
        <authorList>
            <person name="Zhang R.-G."/>
        </authorList>
    </citation>
    <scope>NUCLEOTIDE SEQUENCE</scope>
    <source>
        <strain evidence="1">WSP0</strain>
        <tissue evidence="1">Leaf</tissue>
    </source>
</reference>
<organism evidence="1 2">
    <name type="scientific">Rhododendron griersonianum</name>
    <dbReference type="NCBI Taxonomy" id="479676"/>
    <lineage>
        <taxon>Eukaryota</taxon>
        <taxon>Viridiplantae</taxon>
        <taxon>Streptophyta</taxon>
        <taxon>Embryophyta</taxon>
        <taxon>Tracheophyta</taxon>
        <taxon>Spermatophyta</taxon>
        <taxon>Magnoliopsida</taxon>
        <taxon>eudicotyledons</taxon>
        <taxon>Gunneridae</taxon>
        <taxon>Pentapetalae</taxon>
        <taxon>asterids</taxon>
        <taxon>Ericales</taxon>
        <taxon>Ericaceae</taxon>
        <taxon>Ericoideae</taxon>
        <taxon>Rhodoreae</taxon>
        <taxon>Rhododendron</taxon>
    </lineage>
</organism>
<dbReference type="PANTHER" id="PTHR33443:SF30">
    <property type="entry name" value="SARCOSINE DEHYDROGENASE-2C PROTEIN"/>
    <property type="match status" value="1"/>
</dbReference>
<evidence type="ECO:0000313" key="1">
    <source>
        <dbReference type="EMBL" id="KAG5533947.1"/>
    </source>
</evidence>
<accession>A0AAV6J0L4</accession>
<name>A0AAV6J0L4_9ERIC</name>
<protein>
    <submittedName>
        <fullName evidence="1">Uncharacterized protein</fullName>
    </submittedName>
</protein>
<gene>
    <name evidence="1" type="ORF">RHGRI_027962</name>
</gene>
<evidence type="ECO:0000313" key="2">
    <source>
        <dbReference type="Proteomes" id="UP000823749"/>
    </source>
</evidence>
<dbReference type="InterPro" id="IPR053234">
    <property type="entry name" value="RPM1_Interactor"/>
</dbReference>
<dbReference type="Proteomes" id="UP000823749">
    <property type="component" value="Chromosome 9"/>
</dbReference>
<dbReference type="PANTHER" id="PTHR33443">
    <property type="entry name" value="ZGC:112980"/>
    <property type="match status" value="1"/>
</dbReference>
<dbReference type="EMBL" id="JACTNZ010000009">
    <property type="protein sequence ID" value="KAG5533947.1"/>
    <property type="molecule type" value="Genomic_DNA"/>
</dbReference>